<comment type="caution">
    <text evidence="1">The sequence shown here is derived from an EMBL/GenBank/DDBJ whole genome shotgun (WGS) entry which is preliminary data.</text>
</comment>
<reference evidence="1" key="1">
    <citation type="submission" date="2020-10" db="EMBL/GenBank/DDBJ databases">
        <authorList>
            <person name="Han B."/>
            <person name="Lu T."/>
            <person name="Zhao Q."/>
            <person name="Huang X."/>
            <person name="Zhao Y."/>
        </authorList>
    </citation>
    <scope>NUCLEOTIDE SEQUENCE</scope>
</reference>
<dbReference type="Proteomes" id="UP000604825">
    <property type="component" value="Unassembled WGS sequence"/>
</dbReference>
<keyword evidence="2" id="KW-1185">Reference proteome</keyword>
<name>A0A811R3N7_9POAL</name>
<accession>A0A811R3N7</accession>
<protein>
    <submittedName>
        <fullName evidence="1">Uncharacterized protein</fullName>
    </submittedName>
</protein>
<sequence>MAAVAMTAKRISKRYGSIPELEAESAIAACGPRALEISRSRIASRRCSSGRVASTRSYIPAAAAPPDASKVLPVTNEDSVYTCAKVTEAAAMLT</sequence>
<gene>
    <name evidence="1" type="ORF">NCGR_LOCUS47968</name>
</gene>
<organism evidence="1 2">
    <name type="scientific">Miscanthus lutarioriparius</name>
    <dbReference type="NCBI Taxonomy" id="422564"/>
    <lineage>
        <taxon>Eukaryota</taxon>
        <taxon>Viridiplantae</taxon>
        <taxon>Streptophyta</taxon>
        <taxon>Embryophyta</taxon>
        <taxon>Tracheophyta</taxon>
        <taxon>Spermatophyta</taxon>
        <taxon>Magnoliopsida</taxon>
        <taxon>Liliopsida</taxon>
        <taxon>Poales</taxon>
        <taxon>Poaceae</taxon>
        <taxon>PACMAD clade</taxon>
        <taxon>Panicoideae</taxon>
        <taxon>Andropogonodae</taxon>
        <taxon>Andropogoneae</taxon>
        <taxon>Saccharinae</taxon>
        <taxon>Miscanthus</taxon>
    </lineage>
</organism>
<dbReference type="AlphaFoldDB" id="A0A811R3N7"/>
<evidence type="ECO:0000313" key="2">
    <source>
        <dbReference type="Proteomes" id="UP000604825"/>
    </source>
</evidence>
<dbReference type="EMBL" id="CAJGYO010000013">
    <property type="protein sequence ID" value="CAD6264663.1"/>
    <property type="molecule type" value="Genomic_DNA"/>
</dbReference>
<proteinExistence type="predicted"/>
<evidence type="ECO:0000313" key="1">
    <source>
        <dbReference type="EMBL" id="CAD6264663.1"/>
    </source>
</evidence>